<dbReference type="InterPro" id="IPR036465">
    <property type="entry name" value="vWFA_dom_sf"/>
</dbReference>
<gene>
    <name evidence="2" type="ORF">BJ970_006966</name>
</gene>
<reference evidence="2 3" key="1">
    <citation type="submission" date="2020-08" db="EMBL/GenBank/DDBJ databases">
        <title>Sequencing the genomes of 1000 actinobacteria strains.</title>
        <authorList>
            <person name="Klenk H.-P."/>
        </authorList>
    </citation>
    <scope>NUCLEOTIDE SEQUENCE [LARGE SCALE GENOMIC DNA]</scope>
    <source>
        <strain evidence="2 3">DSM 45584</strain>
    </source>
</reference>
<name>A0A840QGW2_9PSEU</name>
<protein>
    <recommendedName>
        <fullName evidence="1">VWFA domain-containing protein</fullName>
    </recommendedName>
</protein>
<dbReference type="Gene3D" id="3.40.50.410">
    <property type="entry name" value="von Willebrand factor, type A domain"/>
    <property type="match status" value="1"/>
</dbReference>
<proteinExistence type="predicted"/>
<dbReference type="InterPro" id="IPR002035">
    <property type="entry name" value="VWF_A"/>
</dbReference>
<organism evidence="2 3">
    <name type="scientific">Saccharopolyspora phatthalungensis</name>
    <dbReference type="NCBI Taxonomy" id="664693"/>
    <lineage>
        <taxon>Bacteria</taxon>
        <taxon>Bacillati</taxon>
        <taxon>Actinomycetota</taxon>
        <taxon>Actinomycetes</taxon>
        <taxon>Pseudonocardiales</taxon>
        <taxon>Pseudonocardiaceae</taxon>
        <taxon>Saccharopolyspora</taxon>
    </lineage>
</organism>
<dbReference type="Proteomes" id="UP000584374">
    <property type="component" value="Unassembled WGS sequence"/>
</dbReference>
<evidence type="ECO:0000313" key="2">
    <source>
        <dbReference type="EMBL" id="MBB5159367.1"/>
    </source>
</evidence>
<dbReference type="SUPFAM" id="SSF53300">
    <property type="entry name" value="vWA-like"/>
    <property type="match status" value="1"/>
</dbReference>
<comment type="caution">
    <text evidence="2">The sequence shown here is derived from an EMBL/GenBank/DDBJ whole genome shotgun (WGS) entry which is preliminary data.</text>
</comment>
<keyword evidence="3" id="KW-1185">Reference proteome</keyword>
<dbReference type="RefSeq" id="WP_184731719.1">
    <property type="nucleotide sequence ID" value="NZ_JACHIW010000002.1"/>
</dbReference>
<accession>A0A840QGW2</accession>
<evidence type="ECO:0000259" key="1">
    <source>
        <dbReference type="PROSITE" id="PS50234"/>
    </source>
</evidence>
<sequence>MYSAEINRTQRACLLLLIDQSYSMSEPWAGTGMSKADQLALTVNKILGNAVLLCSKGDDRIFDYFEVGIIGYGMDVGPVLHGTDLGTPLIPIGEVARNPKRMDQLTQKISDGVGGFLEVQTNKPVWVDPRFNGQTPMVKAFGTAAEIIDSWCRQNPRSFPPIVINITDGVSSDGEPTDVAWQIRETATEDGNVLLFNVHVSGMPNPPAVMPNAPAGLPDAYAKMLFDISSELPPQMLEATAVAGYEVKPGARGFVYNAEAHMVVDFLDIGTRAVTPTGLKELTDGRES</sequence>
<dbReference type="AlphaFoldDB" id="A0A840QGW2"/>
<feature type="domain" description="VWFA" evidence="1">
    <location>
        <begin position="13"/>
        <end position="201"/>
    </location>
</feature>
<evidence type="ECO:0000313" key="3">
    <source>
        <dbReference type="Proteomes" id="UP000584374"/>
    </source>
</evidence>
<dbReference type="PROSITE" id="PS50234">
    <property type="entry name" value="VWFA"/>
    <property type="match status" value="1"/>
</dbReference>
<dbReference type="EMBL" id="JACHIW010000002">
    <property type="protein sequence ID" value="MBB5159367.1"/>
    <property type="molecule type" value="Genomic_DNA"/>
</dbReference>